<dbReference type="InterPro" id="IPR040528">
    <property type="entry name" value="Lectin-like"/>
</dbReference>
<proteinExistence type="predicted"/>
<comment type="caution">
    <text evidence="2">The sequence shown here is derived from an EMBL/GenBank/DDBJ whole genome shotgun (WGS) entry which is preliminary data.</text>
</comment>
<organism evidence="2 3">
    <name type="scientific">Candidatus Aveggerthella stercoripullorum</name>
    <dbReference type="NCBI Taxonomy" id="2840688"/>
    <lineage>
        <taxon>Bacteria</taxon>
        <taxon>Bacillati</taxon>
        <taxon>Actinomycetota</taxon>
        <taxon>Coriobacteriia</taxon>
        <taxon>Eggerthellales</taxon>
        <taxon>Eggerthellaceae</taxon>
        <taxon>Eggerthellaceae incertae sedis</taxon>
        <taxon>Candidatus Aveggerthella</taxon>
    </lineage>
</organism>
<dbReference type="Pfam" id="PF18560">
    <property type="entry name" value="Lectin_like"/>
    <property type="match status" value="1"/>
</dbReference>
<dbReference type="AlphaFoldDB" id="A0A9D1A0B4"/>
<protein>
    <submittedName>
        <fullName evidence="2">S-layer homology domain-containing protein</fullName>
    </submittedName>
</protein>
<dbReference type="InterPro" id="IPR051465">
    <property type="entry name" value="Cell_Envelope_Struct_Comp"/>
</dbReference>
<dbReference type="InterPro" id="IPR001119">
    <property type="entry name" value="SLH_dom"/>
</dbReference>
<evidence type="ECO:0000313" key="3">
    <source>
        <dbReference type="Proteomes" id="UP000824261"/>
    </source>
</evidence>
<dbReference type="PROSITE" id="PS51272">
    <property type="entry name" value="SLH"/>
    <property type="match status" value="3"/>
</dbReference>
<evidence type="ECO:0000259" key="1">
    <source>
        <dbReference type="PROSITE" id="PS51272"/>
    </source>
</evidence>
<dbReference type="Pfam" id="PF00395">
    <property type="entry name" value="SLH"/>
    <property type="match status" value="3"/>
</dbReference>
<dbReference type="Proteomes" id="UP000824261">
    <property type="component" value="Unassembled WGS sequence"/>
</dbReference>
<sequence>MKNSWGSGSEAFPNGGNWGIDENNDGLGDGYFYLSYYDQSLSMPETLDFDISANEGKNSYIVNAYDYMPSQIVNMVSSADVMKMANVFKAECDQLVTTVTTETATPFTSVRYEVYLLNDDAENPTDGLLAASTSDTYQYGGFHRTDLENGVVVREGQRFSVVVTQRTASGQYQIQAESAMNETGREAIKELLGWDIPTYSKGVVNEGESFFFEKDAWKDWTEGIKAIDEQSGAPGGNDYDNFAIKAYSEVLPIDFADVAEDAWYADAVDYATSNGIMFGYGTSSTFGPNDTMMRQDVAVMLFRWLAPELAAQYNDPSAADEVANETGLSDVADGAYYTAAVNWCVRNGILTGYGDAGMFGVGDPITREMVATVFYRAFGDQGDGVISGGFPDKAEVSSWAATPMAWAVSYGVIHGSDGLLAPQRNVTRAEISTMVLNLHNAGL</sequence>
<accession>A0A9D1A0B4</accession>
<reference evidence="2" key="2">
    <citation type="journal article" date="2021" name="PeerJ">
        <title>Extensive microbial diversity within the chicken gut microbiome revealed by metagenomics and culture.</title>
        <authorList>
            <person name="Gilroy R."/>
            <person name="Ravi A."/>
            <person name="Getino M."/>
            <person name="Pursley I."/>
            <person name="Horton D.L."/>
            <person name="Alikhan N.F."/>
            <person name="Baker D."/>
            <person name="Gharbi K."/>
            <person name="Hall N."/>
            <person name="Watson M."/>
            <person name="Adriaenssens E.M."/>
            <person name="Foster-Nyarko E."/>
            <person name="Jarju S."/>
            <person name="Secka A."/>
            <person name="Antonio M."/>
            <person name="Oren A."/>
            <person name="Chaudhuri R.R."/>
            <person name="La Ragione R."/>
            <person name="Hildebrand F."/>
            <person name="Pallen M.J."/>
        </authorList>
    </citation>
    <scope>NUCLEOTIDE SEQUENCE</scope>
    <source>
        <strain evidence="2">ChiGjej1B1-2707</strain>
    </source>
</reference>
<evidence type="ECO:0000313" key="2">
    <source>
        <dbReference type="EMBL" id="HIR01845.1"/>
    </source>
</evidence>
<gene>
    <name evidence="2" type="ORF">IAA69_06250</name>
</gene>
<reference evidence="2" key="1">
    <citation type="submission" date="2020-10" db="EMBL/GenBank/DDBJ databases">
        <authorList>
            <person name="Gilroy R."/>
        </authorList>
    </citation>
    <scope>NUCLEOTIDE SEQUENCE</scope>
    <source>
        <strain evidence="2">ChiGjej1B1-2707</strain>
    </source>
</reference>
<feature type="domain" description="SLH" evidence="1">
    <location>
        <begin position="251"/>
        <end position="315"/>
    </location>
</feature>
<feature type="domain" description="SLH" evidence="1">
    <location>
        <begin position="389"/>
        <end position="443"/>
    </location>
</feature>
<dbReference type="EMBL" id="DVGB01000076">
    <property type="protein sequence ID" value="HIR01845.1"/>
    <property type="molecule type" value="Genomic_DNA"/>
</dbReference>
<dbReference type="PANTHER" id="PTHR43308:SF1">
    <property type="entry name" value="OUTER MEMBRANE PROTEIN ALPHA"/>
    <property type="match status" value="1"/>
</dbReference>
<dbReference type="PANTHER" id="PTHR43308">
    <property type="entry name" value="OUTER MEMBRANE PROTEIN ALPHA-RELATED"/>
    <property type="match status" value="1"/>
</dbReference>
<feature type="domain" description="SLH" evidence="1">
    <location>
        <begin position="324"/>
        <end position="388"/>
    </location>
</feature>
<name>A0A9D1A0B4_9ACTN</name>